<dbReference type="InterPro" id="IPR035898">
    <property type="entry name" value="TAZ_dom_sf"/>
</dbReference>
<dbReference type="SMART" id="SM00551">
    <property type="entry name" value="ZnF_TAZ"/>
    <property type="match status" value="1"/>
</dbReference>
<dbReference type="EMBL" id="JACGCM010002535">
    <property type="protein sequence ID" value="KAF6139046.1"/>
    <property type="molecule type" value="Genomic_DNA"/>
</dbReference>
<dbReference type="Pfam" id="PF02135">
    <property type="entry name" value="zf-TAZ"/>
    <property type="match status" value="1"/>
</dbReference>
<evidence type="ECO:0008006" key="10">
    <source>
        <dbReference type="Google" id="ProtNLM"/>
    </source>
</evidence>
<dbReference type="InterPro" id="IPR011333">
    <property type="entry name" value="SKP1/BTB/POZ_sf"/>
</dbReference>
<dbReference type="SUPFAM" id="SSF54695">
    <property type="entry name" value="POZ domain"/>
    <property type="match status" value="1"/>
</dbReference>
<dbReference type="SMART" id="SM00225">
    <property type="entry name" value="BTB"/>
    <property type="match status" value="1"/>
</dbReference>
<dbReference type="Pfam" id="PF00651">
    <property type="entry name" value="BTB"/>
    <property type="match status" value="1"/>
</dbReference>
<dbReference type="GO" id="GO:0005516">
    <property type="term" value="F:calmodulin binding"/>
    <property type="evidence" value="ECO:0007669"/>
    <property type="project" value="UniProtKB-ARBA"/>
</dbReference>
<evidence type="ECO:0000313" key="8">
    <source>
        <dbReference type="EMBL" id="KAF6139046.1"/>
    </source>
</evidence>
<dbReference type="AlphaFoldDB" id="A0A7J7L8T3"/>
<sequence>MEDSGKDFKKSSSMGINAYYPKAPPLPQAMMTSYFRKGLLRDKLRLRGEKNAGITTATDLLECLFNEGYRTDVVITTDHGNIIRAHASILGMASPVMKSMLKKSKNHGRRRTISIRGVSYEAVRTFTRFLYSSCYKQEEMNELVLHLMVLSHVFVVPSLKRECERQVENGMLTIENVIDIFQVSLLCDAPRLSLFCHRLIVKSFMAVSVTEGWRVMRQSHPMLEKILLESVIEADSRKKERIKKTEERKIYLQLYDAMEALVHICRDGCRTIGPYDMVLKGDQAPCNYETCKGIELLVRHFAGCKLRVSGGCIHCKRMWQLLELHSRLCSKPNECRVPLCRNFKERLQRQTKKDEMRWKILVRKMLRAKNIARAPLFSLAMAVYA</sequence>
<evidence type="ECO:0000259" key="7">
    <source>
        <dbReference type="PROSITE" id="PS50134"/>
    </source>
</evidence>
<keyword evidence="2" id="KW-0479">Metal-binding</keyword>
<dbReference type="GO" id="GO:0042542">
    <property type="term" value="P:response to hydrogen peroxide"/>
    <property type="evidence" value="ECO:0007669"/>
    <property type="project" value="UniProtKB-ARBA"/>
</dbReference>
<dbReference type="FunFam" id="1.20.1020.10:FF:000004">
    <property type="entry name" value="BTB/POZ and TAZ domain-containing protein 2"/>
    <property type="match status" value="1"/>
</dbReference>
<dbReference type="Gene3D" id="3.30.710.10">
    <property type="entry name" value="Potassium Channel Kv1.1, Chain A"/>
    <property type="match status" value="1"/>
</dbReference>
<dbReference type="GO" id="GO:0006355">
    <property type="term" value="P:regulation of DNA-templated transcription"/>
    <property type="evidence" value="ECO:0007669"/>
    <property type="project" value="UniProtKB-ARBA"/>
</dbReference>
<dbReference type="InterPro" id="IPR000197">
    <property type="entry name" value="Znf_TAZ"/>
</dbReference>
<dbReference type="Gene3D" id="1.20.1020.10">
    <property type="entry name" value="TAZ domain"/>
    <property type="match status" value="1"/>
</dbReference>
<dbReference type="GO" id="GO:0009725">
    <property type="term" value="P:response to hormone"/>
    <property type="evidence" value="ECO:0007669"/>
    <property type="project" value="UniProtKB-ARBA"/>
</dbReference>
<keyword evidence="4" id="KW-0833">Ubl conjugation pathway</keyword>
<evidence type="ECO:0000256" key="4">
    <source>
        <dbReference type="ARBA" id="ARBA00022786"/>
    </source>
</evidence>
<keyword evidence="3" id="KW-0863">Zinc-finger</keyword>
<proteinExistence type="predicted"/>
<accession>A0A7J7L8T3</accession>
<evidence type="ECO:0000256" key="3">
    <source>
        <dbReference type="ARBA" id="ARBA00022771"/>
    </source>
</evidence>
<dbReference type="FunFam" id="1.25.40.420:FF:000012">
    <property type="entry name" value="BTB/POZ and TAZ domain-containing protein 2"/>
    <property type="match status" value="1"/>
</dbReference>
<dbReference type="SUPFAM" id="SSF57933">
    <property type="entry name" value="TAZ domain"/>
    <property type="match status" value="1"/>
</dbReference>
<dbReference type="OrthoDB" id="6359816at2759"/>
<dbReference type="PROSITE" id="PS50134">
    <property type="entry name" value="ZF_TAZ"/>
    <property type="match status" value="1"/>
</dbReference>
<feature type="domain" description="BTB" evidence="6">
    <location>
        <begin position="71"/>
        <end position="139"/>
    </location>
</feature>
<evidence type="ECO:0000313" key="9">
    <source>
        <dbReference type="Proteomes" id="UP000541444"/>
    </source>
</evidence>
<organism evidence="8 9">
    <name type="scientific">Kingdonia uniflora</name>
    <dbReference type="NCBI Taxonomy" id="39325"/>
    <lineage>
        <taxon>Eukaryota</taxon>
        <taxon>Viridiplantae</taxon>
        <taxon>Streptophyta</taxon>
        <taxon>Embryophyta</taxon>
        <taxon>Tracheophyta</taxon>
        <taxon>Spermatophyta</taxon>
        <taxon>Magnoliopsida</taxon>
        <taxon>Ranunculales</taxon>
        <taxon>Circaeasteraceae</taxon>
        <taxon>Kingdonia</taxon>
    </lineage>
</organism>
<dbReference type="InterPro" id="IPR000210">
    <property type="entry name" value="BTB/POZ_dom"/>
</dbReference>
<dbReference type="PANTHER" id="PTHR46287:SF11">
    <property type="entry name" value="BTB_POZ AND TAZ DOMAIN-CONTAINING PROTEIN 4"/>
    <property type="match status" value="1"/>
</dbReference>
<comment type="caution">
    <text evidence="8">The sequence shown here is derived from an EMBL/GenBank/DDBJ whole genome shotgun (WGS) entry which is preliminary data.</text>
</comment>
<dbReference type="GO" id="GO:0009751">
    <property type="term" value="P:response to salicylic acid"/>
    <property type="evidence" value="ECO:0007669"/>
    <property type="project" value="UniProtKB-ARBA"/>
</dbReference>
<comment type="pathway">
    <text evidence="1">Protein modification; protein ubiquitination.</text>
</comment>
<dbReference type="InterPro" id="IPR044513">
    <property type="entry name" value="BT1/2/3/4/5"/>
</dbReference>
<keyword evidence="5" id="KW-0862">Zinc</keyword>
<dbReference type="Gene3D" id="1.25.40.420">
    <property type="match status" value="1"/>
</dbReference>
<name>A0A7J7L8T3_9MAGN</name>
<reference evidence="8 9" key="1">
    <citation type="journal article" date="2020" name="IScience">
        <title>Genome Sequencing of the Endangered Kingdonia uniflora (Circaeasteraceae, Ranunculales) Reveals Potential Mechanisms of Evolutionary Specialization.</title>
        <authorList>
            <person name="Sun Y."/>
            <person name="Deng T."/>
            <person name="Zhang A."/>
            <person name="Moore M.J."/>
            <person name="Landis J.B."/>
            <person name="Lin N."/>
            <person name="Zhang H."/>
            <person name="Zhang X."/>
            <person name="Huang J."/>
            <person name="Zhang X."/>
            <person name="Sun H."/>
            <person name="Wang H."/>
        </authorList>
    </citation>
    <scope>NUCLEOTIDE SEQUENCE [LARGE SCALE GENOMIC DNA]</scope>
    <source>
        <strain evidence="8">TB1705</strain>
        <tissue evidence="8">Leaf</tissue>
    </source>
</reference>
<feature type="domain" description="TAZ-type" evidence="7">
    <location>
        <begin position="245"/>
        <end position="343"/>
    </location>
</feature>
<dbReference type="PROSITE" id="PS50097">
    <property type="entry name" value="BTB"/>
    <property type="match status" value="1"/>
</dbReference>
<keyword evidence="9" id="KW-1185">Reference proteome</keyword>
<dbReference type="PANTHER" id="PTHR46287">
    <property type="entry name" value="BTB/POZ AND TAZ DOMAIN-CONTAINING PROTEIN 3-RELATED"/>
    <property type="match status" value="1"/>
</dbReference>
<evidence type="ECO:0000259" key="6">
    <source>
        <dbReference type="PROSITE" id="PS50097"/>
    </source>
</evidence>
<evidence type="ECO:0000256" key="1">
    <source>
        <dbReference type="ARBA" id="ARBA00004906"/>
    </source>
</evidence>
<gene>
    <name evidence="8" type="ORF">GIB67_010772</name>
</gene>
<protein>
    <recommendedName>
        <fullName evidence="10">BTB/POZ and TAZ domain-containing protein 4</fullName>
    </recommendedName>
</protein>
<dbReference type="GO" id="GO:0008270">
    <property type="term" value="F:zinc ion binding"/>
    <property type="evidence" value="ECO:0007669"/>
    <property type="project" value="UniProtKB-KW"/>
</dbReference>
<evidence type="ECO:0000256" key="5">
    <source>
        <dbReference type="ARBA" id="ARBA00022833"/>
    </source>
</evidence>
<evidence type="ECO:0000256" key="2">
    <source>
        <dbReference type="ARBA" id="ARBA00022723"/>
    </source>
</evidence>
<dbReference type="Proteomes" id="UP000541444">
    <property type="component" value="Unassembled WGS sequence"/>
</dbReference>